<reference evidence="4" key="1">
    <citation type="submission" date="2025-08" db="UniProtKB">
        <authorList>
            <consortium name="RefSeq"/>
        </authorList>
    </citation>
    <scope>IDENTIFICATION</scope>
    <source>
        <tissue evidence="4">Stem</tissue>
    </source>
</reference>
<evidence type="ECO:0000313" key="3">
    <source>
        <dbReference type="Proteomes" id="UP001652600"/>
    </source>
</evidence>
<feature type="compositionally biased region" description="Polar residues" evidence="2">
    <location>
        <begin position="1"/>
        <end position="12"/>
    </location>
</feature>
<protein>
    <submittedName>
        <fullName evidence="4">Uncharacterized protein LOC103488109</fullName>
    </submittedName>
</protein>
<dbReference type="eggNOG" id="ENOG502SFI7">
    <property type="taxonomic scope" value="Eukaryota"/>
</dbReference>
<dbReference type="AlphaFoldDB" id="A0A1S3BC67"/>
<proteinExistence type="predicted"/>
<sequence length="95" mass="10255">MDETRAATSTPPQDDGARAFSGRKQEASVMDRVKKGCTSFYASSQETLGYVKAFFVGWGKKITAKSEKEAAEADLKTAKMQVQATEAAENLKNGT</sequence>
<keyword evidence="1" id="KW-0175">Coiled coil</keyword>
<dbReference type="RefSeq" id="XP_008444894.2">
    <property type="nucleotide sequence ID" value="XM_008446672.3"/>
</dbReference>
<evidence type="ECO:0000256" key="1">
    <source>
        <dbReference type="SAM" id="Coils"/>
    </source>
</evidence>
<evidence type="ECO:0000256" key="2">
    <source>
        <dbReference type="SAM" id="MobiDB-lite"/>
    </source>
</evidence>
<dbReference type="Proteomes" id="UP001652600">
    <property type="component" value="Chromosome 3"/>
</dbReference>
<evidence type="ECO:0000313" key="4">
    <source>
        <dbReference type="RefSeq" id="XP_008444894.2"/>
    </source>
</evidence>
<keyword evidence="3" id="KW-1185">Reference proteome</keyword>
<organism evidence="3 4">
    <name type="scientific">Cucumis melo</name>
    <name type="common">Muskmelon</name>
    <dbReference type="NCBI Taxonomy" id="3656"/>
    <lineage>
        <taxon>Eukaryota</taxon>
        <taxon>Viridiplantae</taxon>
        <taxon>Streptophyta</taxon>
        <taxon>Embryophyta</taxon>
        <taxon>Tracheophyta</taxon>
        <taxon>Spermatophyta</taxon>
        <taxon>Magnoliopsida</taxon>
        <taxon>eudicotyledons</taxon>
        <taxon>Gunneridae</taxon>
        <taxon>Pentapetalae</taxon>
        <taxon>rosids</taxon>
        <taxon>fabids</taxon>
        <taxon>Cucurbitales</taxon>
        <taxon>Cucurbitaceae</taxon>
        <taxon>Benincaseae</taxon>
        <taxon>Cucumis</taxon>
    </lineage>
</organism>
<dbReference type="KEGG" id="cmo:103488109"/>
<accession>A0A1S3BC67</accession>
<dbReference type="Gramene" id="MELO3C011071.2.1">
    <property type="protein sequence ID" value="MELO3C011071.2.1"/>
    <property type="gene ID" value="MELO3C011071.2"/>
</dbReference>
<feature type="region of interest" description="Disordered" evidence="2">
    <location>
        <begin position="1"/>
        <end position="25"/>
    </location>
</feature>
<gene>
    <name evidence="4" type="primary">LOC103488109</name>
</gene>
<dbReference type="InParanoid" id="A0A1S3BC67"/>
<name>A0A1S3BC67_CUCME</name>
<dbReference type="GeneID" id="103488109"/>
<feature type="coiled-coil region" evidence="1">
    <location>
        <begin position="61"/>
        <end position="88"/>
    </location>
</feature>